<gene>
    <name evidence="1" type="ORF">RDB_LOCUS116193</name>
</gene>
<dbReference type="AlphaFoldDB" id="A0A8H3GFM0"/>
<comment type="caution">
    <text evidence="1">The sequence shown here is derived from an EMBL/GenBank/DDBJ whole genome shotgun (WGS) entry which is preliminary data.</text>
</comment>
<dbReference type="Proteomes" id="UP000663841">
    <property type="component" value="Unassembled WGS sequence"/>
</dbReference>
<proteinExistence type="predicted"/>
<protein>
    <submittedName>
        <fullName evidence="1">Uncharacterized protein</fullName>
    </submittedName>
</protein>
<reference evidence="1" key="1">
    <citation type="submission" date="2021-01" db="EMBL/GenBank/DDBJ databases">
        <authorList>
            <person name="Kaushik A."/>
        </authorList>
    </citation>
    <scope>NUCLEOTIDE SEQUENCE</scope>
    <source>
        <strain evidence="1">AG3-T5</strain>
    </source>
</reference>
<sequence>MSGHIHPRWGRPIDEYVHSYDLPAARKRMLVTPSMEAIGIRSISRVTRLGGVHQAKQSDVETVAIDALELILNLASCPRTIHRFAEPPLISGCVKLMSTIRVDQKISPFSYEYGYLCLKIITIAIGVNILQRTGDLEMTVANMESDTDTELMLILSGHVSRVLKDEIKSTNGTQACSWVLGWARVPGRRQLQLFPLILVSDIRSILNILWEDQELFLKTFMITHSPGLSGVMFVLWRYLYSSSRFRDEPPSRLLAAPFCELLWRYMLVATTDQLLPLVYINNDLQLTNKAEIWHKSPKFVNPDDLRIILQAYIGRMSPVDPRSHAPLDISAIPVLLHFIVNVMQDGAEIFLPPLVGLTLDRVWDALHDVNADTQETVSHVGLIMSMFQKLVRPLNHTYHAGTVAIRELVKTLAERILPDVIAYAMFLLEPFLIKPSPAYVRCMDFLENVTILFFQLDDIAPRDLMELHFMPYCFDWIKVDRHLVVLEQLLSHSVSPHAGYYQACRRVWYQILHCLAIEPRIKELSDARHACSYPRCAIPTPWNIGWLGYDPLSDRIYCSVRCQVKDREIGDLQNNTHIDNRVQA</sequence>
<dbReference type="EMBL" id="CAJMWW010000118">
    <property type="protein sequence ID" value="CAE6447018.1"/>
    <property type="molecule type" value="Genomic_DNA"/>
</dbReference>
<accession>A0A8H3GFM0</accession>
<evidence type="ECO:0000313" key="2">
    <source>
        <dbReference type="Proteomes" id="UP000663841"/>
    </source>
</evidence>
<evidence type="ECO:0000313" key="1">
    <source>
        <dbReference type="EMBL" id="CAE6447018.1"/>
    </source>
</evidence>
<name>A0A8H3GFM0_9AGAM</name>
<organism evidence="1 2">
    <name type="scientific">Rhizoctonia solani</name>
    <dbReference type="NCBI Taxonomy" id="456999"/>
    <lineage>
        <taxon>Eukaryota</taxon>
        <taxon>Fungi</taxon>
        <taxon>Dikarya</taxon>
        <taxon>Basidiomycota</taxon>
        <taxon>Agaricomycotina</taxon>
        <taxon>Agaricomycetes</taxon>
        <taxon>Cantharellales</taxon>
        <taxon>Ceratobasidiaceae</taxon>
        <taxon>Rhizoctonia</taxon>
    </lineage>
</organism>